<dbReference type="Proteomes" id="UP000823775">
    <property type="component" value="Unassembled WGS sequence"/>
</dbReference>
<organism evidence="3 4">
    <name type="scientific">Datura stramonium</name>
    <name type="common">Jimsonweed</name>
    <name type="synonym">Common thornapple</name>
    <dbReference type="NCBI Taxonomy" id="4076"/>
    <lineage>
        <taxon>Eukaryota</taxon>
        <taxon>Viridiplantae</taxon>
        <taxon>Streptophyta</taxon>
        <taxon>Embryophyta</taxon>
        <taxon>Tracheophyta</taxon>
        <taxon>Spermatophyta</taxon>
        <taxon>Magnoliopsida</taxon>
        <taxon>eudicotyledons</taxon>
        <taxon>Gunneridae</taxon>
        <taxon>Pentapetalae</taxon>
        <taxon>asterids</taxon>
        <taxon>lamiids</taxon>
        <taxon>Solanales</taxon>
        <taxon>Solanaceae</taxon>
        <taxon>Solanoideae</taxon>
        <taxon>Datureae</taxon>
        <taxon>Datura</taxon>
    </lineage>
</organism>
<proteinExistence type="predicted"/>
<evidence type="ECO:0000256" key="1">
    <source>
        <dbReference type="SAM" id="Coils"/>
    </source>
</evidence>
<gene>
    <name evidence="3" type="ORF">HAX54_019303</name>
</gene>
<feature type="region of interest" description="Disordered" evidence="2">
    <location>
        <begin position="268"/>
        <end position="315"/>
    </location>
</feature>
<feature type="coiled-coil region" evidence="1">
    <location>
        <begin position="39"/>
        <end position="98"/>
    </location>
</feature>
<evidence type="ECO:0000313" key="3">
    <source>
        <dbReference type="EMBL" id="MCD9560586.1"/>
    </source>
</evidence>
<dbReference type="EMBL" id="JACEIK010002342">
    <property type="protein sequence ID" value="MCD9560586.1"/>
    <property type="molecule type" value="Genomic_DNA"/>
</dbReference>
<name>A0ABS8UR36_DATST</name>
<comment type="caution">
    <text evidence="3">The sequence shown here is derived from an EMBL/GenBank/DDBJ whole genome shotgun (WGS) entry which is preliminary data.</text>
</comment>
<keyword evidence="4" id="KW-1185">Reference proteome</keyword>
<feature type="compositionally biased region" description="Basic and acidic residues" evidence="2">
    <location>
        <begin position="295"/>
        <end position="315"/>
    </location>
</feature>
<reference evidence="3 4" key="1">
    <citation type="journal article" date="2021" name="BMC Genomics">
        <title>Datura genome reveals duplications of psychoactive alkaloid biosynthetic genes and high mutation rate following tissue culture.</title>
        <authorList>
            <person name="Rajewski A."/>
            <person name="Carter-House D."/>
            <person name="Stajich J."/>
            <person name="Litt A."/>
        </authorList>
    </citation>
    <scope>NUCLEOTIDE SEQUENCE [LARGE SCALE GENOMIC DNA]</scope>
    <source>
        <strain evidence="3">AR-01</strain>
    </source>
</reference>
<feature type="compositionally biased region" description="Basic and acidic residues" evidence="2">
    <location>
        <begin position="268"/>
        <end position="277"/>
    </location>
</feature>
<feature type="compositionally biased region" description="Basic and acidic residues" evidence="2">
    <location>
        <begin position="244"/>
        <end position="256"/>
    </location>
</feature>
<protein>
    <submittedName>
        <fullName evidence="3">Uncharacterized protein</fullName>
    </submittedName>
</protein>
<keyword evidence="1" id="KW-0175">Coiled coil</keyword>
<sequence>MTLENVLIDAYHGLIKEKNILIDELGESKVERNSVVNGLSKLDEELKKTSRKNSMLNDQLKKCMDNQLKGKKVTSKIQLELENELKRIKLDLAAQLEKNLNRVKIDLDNPNPKRLILESDVSGSQAPGRVGDSVITLEGDMNLYETPPPVEYEETDLEKASKQRAQTTASKEPTIELEPSLPIETRSLLINHLPNRMKPQLNTLMLLTPPTQVVDDDNVPLNIVLSRGPHSSPKSTSSIRKGPKKEPVTRGKAKSRIDEIVDEVPIARKESPRERRQSKWLMEIAFVQNTEEPGGDDHGSKEEEVNSHPKRKKEP</sequence>
<accession>A0ABS8UR36</accession>
<evidence type="ECO:0000256" key="2">
    <source>
        <dbReference type="SAM" id="MobiDB-lite"/>
    </source>
</evidence>
<evidence type="ECO:0000313" key="4">
    <source>
        <dbReference type="Proteomes" id="UP000823775"/>
    </source>
</evidence>
<feature type="region of interest" description="Disordered" evidence="2">
    <location>
        <begin position="224"/>
        <end position="256"/>
    </location>
</feature>